<dbReference type="InterPro" id="IPR051940">
    <property type="entry name" value="Chitin_bind-dev_reg"/>
</dbReference>
<dbReference type="AlphaFoldDB" id="A0A9J6CEU3"/>
<dbReference type="GO" id="GO:0008061">
    <property type="term" value="F:chitin binding"/>
    <property type="evidence" value="ECO:0007669"/>
    <property type="project" value="UniProtKB-KW"/>
</dbReference>
<organism evidence="8 9">
    <name type="scientific">Polypedilum vanderplanki</name>
    <name type="common">Sleeping chironomid midge</name>
    <dbReference type="NCBI Taxonomy" id="319348"/>
    <lineage>
        <taxon>Eukaryota</taxon>
        <taxon>Metazoa</taxon>
        <taxon>Ecdysozoa</taxon>
        <taxon>Arthropoda</taxon>
        <taxon>Hexapoda</taxon>
        <taxon>Insecta</taxon>
        <taxon>Pterygota</taxon>
        <taxon>Neoptera</taxon>
        <taxon>Endopterygota</taxon>
        <taxon>Diptera</taxon>
        <taxon>Nematocera</taxon>
        <taxon>Chironomoidea</taxon>
        <taxon>Chironomidae</taxon>
        <taxon>Chironominae</taxon>
        <taxon>Polypedilum</taxon>
        <taxon>Polypedilum</taxon>
    </lineage>
</organism>
<dbReference type="InterPro" id="IPR036508">
    <property type="entry name" value="Chitin-bd_dom_sf"/>
</dbReference>
<keyword evidence="9" id="KW-1185">Reference proteome</keyword>
<keyword evidence="4" id="KW-1015">Disulfide bond</keyword>
<evidence type="ECO:0000313" key="9">
    <source>
        <dbReference type="Proteomes" id="UP001107558"/>
    </source>
</evidence>
<evidence type="ECO:0000259" key="7">
    <source>
        <dbReference type="PROSITE" id="PS50940"/>
    </source>
</evidence>
<dbReference type="Pfam" id="PF01607">
    <property type="entry name" value="CBM_14"/>
    <property type="match status" value="5"/>
</dbReference>
<keyword evidence="1" id="KW-0147">Chitin-binding</keyword>
<dbReference type="SUPFAM" id="SSF57625">
    <property type="entry name" value="Invertebrate chitin-binding proteins"/>
    <property type="match status" value="5"/>
</dbReference>
<feature type="signal peptide" evidence="6">
    <location>
        <begin position="1"/>
        <end position="20"/>
    </location>
</feature>
<evidence type="ECO:0000313" key="8">
    <source>
        <dbReference type="EMBL" id="KAG5680453.1"/>
    </source>
</evidence>
<keyword evidence="2 6" id="KW-0732">Signal</keyword>
<dbReference type="PANTHER" id="PTHR23301">
    <property type="entry name" value="CHITIN BINDING PERITROPHIN-A"/>
    <property type="match status" value="1"/>
</dbReference>
<keyword evidence="5" id="KW-0325">Glycoprotein</keyword>
<name>A0A9J6CEU3_POLVA</name>
<feature type="domain" description="Chitin-binding type-2" evidence="7">
    <location>
        <begin position="290"/>
        <end position="351"/>
    </location>
</feature>
<evidence type="ECO:0000256" key="2">
    <source>
        <dbReference type="ARBA" id="ARBA00022729"/>
    </source>
</evidence>
<sequence length="622" mass="72199">MKILIINAVILLTYTQLIKASVDVNKDPEDSIIENEINNENMSEIKDEVYQAIQTLDDNIYTDENTNDEYEGDDDDGEDEMDVDTMEKTLGIEIPICAQYAELTYPLHLSHLTDCGKFYKCSNGRGYLFDCPAGEHWSVKLDRCDYPEIANCNMNGMHQYRLKKIPAKQANDNGDEVNSDNNDDENNFDEELEVDPRCKGSDPFKALHFAHLNDCSKFYKCYMGKAYIIKCPNGQHWGQHLNRCEHPTIARCNVLKQPKASIAAASFMLPYMDIPVKHTILDDPDYVIRDQRCVDDEGDRFNPTHFSHPSDCQMFYKCFNKLAYKVSCPLGLHFNEKTKACDYPHIAKCQSFAAYQNAQQQHIEMSTIPDCSHGKNVNIGIQGSLTRYFQCHSGEAYLRECGEGEFFNVNVMKCDHLPLDPWENRNHIRFPQWPTFTPYYSNNYYKKPMYWGMATNYNNWQYPVYQQNIPHFEDREHKVPAKPNMIEKLPETYVQTNNMPQVPNAQQQTSPEFPNWHPQLSNNIGFSQQQPLKPVATDSERITEGGIDFMHGQFSSHCPKDDDPVNPVHFSHETSCTKFYKCFQQKAFLMECPNEQKWSDELQRCDYYVLSNCDEQNLQRKE</sequence>
<evidence type="ECO:0000256" key="4">
    <source>
        <dbReference type="ARBA" id="ARBA00023157"/>
    </source>
</evidence>
<gene>
    <name evidence="8" type="ORF">PVAND_009961</name>
</gene>
<dbReference type="PANTHER" id="PTHR23301:SF0">
    <property type="entry name" value="CHITIN-BINDING TYPE-2 DOMAIN-CONTAINING PROTEIN-RELATED"/>
    <property type="match status" value="1"/>
</dbReference>
<dbReference type="Proteomes" id="UP001107558">
    <property type="component" value="Chromosome 1"/>
</dbReference>
<keyword evidence="3" id="KW-0677">Repeat</keyword>
<reference evidence="8" key="1">
    <citation type="submission" date="2021-03" db="EMBL/GenBank/DDBJ databases">
        <title>Chromosome level genome of the anhydrobiotic midge Polypedilum vanderplanki.</title>
        <authorList>
            <person name="Yoshida Y."/>
            <person name="Kikawada T."/>
            <person name="Gusev O."/>
        </authorList>
    </citation>
    <scope>NUCLEOTIDE SEQUENCE</scope>
    <source>
        <strain evidence="8">NIAS01</strain>
        <tissue evidence="8">Whole body or cell culture</tissue>
    </source>
</reference>
<feature type="domain" description="Chitin-binding type-2" evidence="7">
    <location>
        <begin position="555"/>
        <end position="615"/>
    </location>
</feature>
<dbReference type="EMBL" id="JADBJN010000001">
    <property type="protein sequence ID" value="KAG5680453.1"/>
    <property type="molecule type" value="Genomic_DNA"/>
</dbReference>
<dbReference type="PROSITE" id="PS50940">
    <property type="entry name" value="CHIT_BIND_II"/>
    <property type="match status" value="5"/>
</dbReference>
<dbReference type="GO" id="GO:0005576">
    <property type="term" value="C:extracellular region"/>
    <property type="evidence" value="ECO:0007669"/>
    <property type="project" value="InterPro"/>
</dbReference>
<feature type="domain" description="Chitin-binding type-2" evidence="7">
    <location>
        <begin position="368"/>
        <end position="415"/>
    </location>
</feature>
<proteinExistence type="predicted"/>
<dbReference type="Gene3D" id="2.170.140.10">
    <property type="entry name" value="Chitin binding domain"/>
    <property type="match status" value="5"/>
</dbReference>
<dbReference type="SMART" id="SM00494">
    <property type="entry name" value="ChtBD2"/>
    <property type="match status" value="5"/>
</dbReference>
<evidence type="ECO:0000256" key="3">
    <source>
        <dbReference type="ARBA" id="ARBA00022737"/>
    </source>
</evidence>
<evidence type="ECO:0000256" key="5">
    <source>
        <dbReference type="ARBA" id="ARBA00023180"/>
    </source>
</evidence>
<dbReference type="InterPro" id="IPR002557">
    <property type="entry name" value="Chitin-bd_dom"/>
</dbReference>
<comment type="caution">
    <text evidence="8">The sequence shown here is derived from an EMBL/GenBank/DDBJ whole genome shotgun (WGS) entry which is preliminary data.</text>
</comment>
<dbReference type="OrthoDB" id="6020543at2759"/>
<feature type="domain" description="Chitin-binding type-2" evidence="7">
    <location>
        <begin position="195"/>
        <end position="254"/>
    </location>
</feature>
<feature type="domain" description="Chitin-binding type-2" evidence="7">
    <location>
        <begin position="94"/>
        <end position="154"/>
    </location>
</feature>
<protein>
    <recommendedName>
        <fullName evidence="7">Chitin-binding type-2 domain-containing protein</fullName>
    </recommendedName>
</protein>
<evidence type="ECO:0000256" key="1">
    <source>
        <dbReference type="ARBA" id="ARBA00022669"/>
    </source>
</evidence>
<accession>A0A9J6CEU3</accession>
<feature type="chain" id="PRO_5039919653" description="Chitin-binding type-2 domain-containing protein" evidence="6">
    <location>
        <begin position="21"/>
        <end position="622"/>
    </location>
</feature>
<evidence type="ECO:0000256" key="6">
    <source>
        <dbReference type="SAM" id="SignalP"/>
    </source>
</evidence>